<feature type="transmembrane region" description="Helical" evidence="11">
    <location>
        <begin position="105"/>
        <end position="122"/>
    </location>
</feature>
<evidence type="ECO:0000256" key="4">
    <source>
        <dbReference type="ARBA" id="ARBA00022692"/>
    </source>
</evidence>
<proteinExistence type="predicted"/>
<keyword evidence="8 11" id="KW-1133">Transmembrane helix</keyword>
<evidence type="ECO:0000256" key="1">
    <source>
        <dbReference type="ARBA" id="ARBA00004651"/>
    </source>
</evidence>
<evidence type="ECO:0000313" key="13">
    <source>
        <dbReference type="EMBL" id="CAG7649254.1"/>
    </source>
</evidence>
<keyword evidence="14" id="KW-1185">Reference proteome</keyword>
<dbReference type="GO" id="GO:0005886">
    <property type="term" value="C:plasma membrane"/>
    <property type="evidence" value="ECO:0007669"/>
    <property type="project" value="UniProtKB-SubCell"/>
</dbReference>
<sequence length="417" mass="46485">MFNYTIEGLLLNVFFVAFPLIFYQFLLNKKLEEKPALRNALHYSLFGVSILLCMFFPITIQPGLQFDFRILPFIMASFYSNRTVSVALVATLVGVRFALGGEGAYLNLISSSLALLCITIAEKKYHTLTLANKMAVSAAISFFCKLVGIGCNYLFDPSYVSAHAVTFYAVQSVFMALMIYIIESIRKSFQLSEELIESEKMKVVSVISASVAHEIRNPLTTVRGFIQLLTQSQVDQEKKLQYGKLCLDELDRAQQIINDYLSLAKPHPEQSETLNVGDEIYYVSKVLTSYANLSGVEIVAEFDVDLYVTGDRSKFRQSIINIAKNGIEAMEAKGGVLTITAKRHKRYVVLRICDNGNGMTHAQISRLGSPYFSNKEKGTGLGTMVSFNIIKGMMGHINVQSELGQGTEFQIMFPSVS</sequence>
<dbReference type="CDD" id="cd00082">
    <property type="entry name" value="HisKA"/>
    <property type="match status" value="1"/>
</dbReference>
<dbReference type="GO" id="GO:0071555">
    <property type="term" value="P:cell wall organization"/>
    <property type="evidence" value="ECO:0007669"/>
    <property type="project" value="InterPro"/>
</dbReference>
<keyword evidence="6 13" id="KW-0418">Kinase</keyword>
<organism evidence="13 14">
    <name type="scientific">Paenibacillus solanacearum</name>
    <dbReference type="NCBI Taxonomy" id="2048548"/>
    <lineage>
        <taxon>Bacteria</taxon>
        <taxon>Bacillati</taxon>
        <taxon>Bacillota</taxon>
        <taxon>Bacilli</taxon>
        <taxon>Bacillales</taxon>
        <taxon>Paenibacillaceae</taxon>
        <taxon>Paenibacillus</taxon>
    </lineage>
</organism>
<evidence type="ECO:0000256" key="6">
    <source>
        <dbReference type="ARBA" id="ARBA00022777"/>
    </source>
</evidence>
<evidence type="ECO:0000256" key="2">
    <source>
        <dbReference type="ARBA" id="ARBA00022475"/>
    </source>
</evidence>
<evidence type="ECO:0000256" key="11">
    <source>
        <dbReference type="SAM" id="Phobius"/>
    </source>
</evidence>
<dbReference type="GO" id="GO:0000155">
    <property type="term" value="F:phosphorelay sensor kinase activity"/>
    <property type="evidence" value="ECO:0007669"/>
    <property type="project" value="InterPro"/>
</dbReference>
<dbReference type="EMBL" id="CAJVAS010000047">
    <property type="protein sequence ID" value="CAG7649254.1"/>
    <property type="molecule type" value="Genomic_DNA"/>
</dbReference>
<evidence type="ECO:0000256" key="7">
    <source>
        <dbReference type="ARBA" id="ARBA00022840"/>
    </source>
</evidence>
<keyword evidence="7" id="KW-0067">ATP-binding</keyword>
<dbReference type="InterPro" id="IPR003661">
    <property type="entry name" value="HisK_dim/P_dom"/>
</dbReference>
<feature type="domain" description="Histidine kinase" evidence="12">
    <location>
        <begin position="210"/>
        <end position="417"/>
    </location>
</feature>
<dbReference type="SMART" id="SM00388">
    <property type="entry name" value="HisKA"/>
    <property type="match status" value="1"/>
</dbReference>
<evidence type="ECO:0000313" key="14">
    <source>
        <dbReference type="Proteomes" id="UP000693672"/>
    </source>
</evidence>
<dbReference type="AlphaFoldDB" id="A0A916K869"/>
<reference evidence="13" key="1">
    <citation type="submission" date="2021-06" db="EMBL/GenBank/DDBJ databases">
        <authorList>
            <person name="Criscuolo A."/>
        </authorList>
    </citation>
    <scope>NUCLEOTIDE SEQUENCE</scope>
    <source>
        <strain evidence="13">CIP111600</strain>
    </source>
</reference>
<keyword evidence="3 13" id="KW-0808">Transferase</keyword>
<keyword evidence="9" id="KW-0902">Two-component regulatory system</keyword>
<dbReference type="PANTHER" id="PTHR43065:SF46">
    <property type="entry name" value="C4-DICARBOXYLATE TRANSPORT SENSOR PROTEIN DCTB"/>
    <property type="match status" value="1"/>
</dbReference>
<accession>A0A916K869</accession>
<evidence type="ECO:0000256" key="10">
    <source>
        <dbReference type="ARBA" id="ARBA00023136"/>
    </source>
</evidence>
<comment type="caution">
    <text evidence="13">The sequence shown here is derived from an EMBL/GenBank/DDBJ whole genome shotgun (WGS) entry which is preliminary data.</text>
</comment>
<dbReference type="InterPro" id="IPR011620">
    <property type="entry name" value="Sig_transdc_His_kinase_LytS_TM"/>
</dbReference>
<evidence type="ECO:0000256" key="8">
    <source>
        <dbReference type="ARBA" id="ARBA00022989"/>
    </source>
</evidence>
<evidence type="ECO:0000256" key="9">
    <source>
        <dbReference type="ARBA" id="ARBA00023012"/>
    </source>
</evidence>
<dbReference type="EC" id="2.7.13.3" evidence="13"/>
<keyword evidence="5" id="KW-0547">Nucleotide-binding</keyword>
<dbReference type="InterPro" id="IPR003594">
    <property type="entry name" value="HATPase_dom"/>
</dbReference>
<dbReference type="InterPro" id="IPR005467">
    <property type="entry name" value="His_kinase_dom"/>
</dbReference>
<feature type="transmembrane region" description="Helical" evidence="11">
    <location>
        <begin position="40"/>
        <end position="58"/>
    </location>
</feature>
<keyword evidence="10 11" id="KW-0472">Membrane</keyword>
<dbReference type="Pfam" id="PF02518">
    <property type="entry name" value="HATPase_c"/>
    <property type="match status" value="1"/>
</dbReference>
<feature type="transmembrane region" description="Helical" evidence="11">
    <location>
        <begin position="79"/>
        <end position="99"/>
    </location>
</feature>
<gene>
    <name evidence="13" type="primary">rcsC_26</name>
    <name evidence="13" type="ORF">PAESOLCIP111_05828</name>
</gene>
<keyword evidence="4 11" id="KW-0812">Transmembrane</keyword>
<dbReference type="Pfam" id="PF07694">
    <property type="entry name" value="5TM-5TMR_LYT"/>
    <property type="match status" value="1"/>
</dbReference>
<dbReference type="RefSeq" id="WP_218095513.1">
    <property type="nucleotide sequence ID" value="NZ_CAJVAS010000047.1"/>
</dbReference>
<dbReference type="GO" id="GO:0005524">
    <property type="term" value="F:ATP binding"/>
    <property type="evidence" value="ECO:0007669"/>
    <property type="project" value="UniProtKB-KW"/>
</dbReference>
<dbReference type="PROSITE" id="PS50109">
    <property type="entry name" value="HIS_KIN"/>
    <property type="match status" value="1"/>
</dbReference>
<evidence type="ECO:0000256" key="5">
    <source>
        <dbReference type="ARBA" id="ARBA00022741"/>
    </source>
</evidence>
<evidence type="ECO:0000256" key="3">
    <source>
        <dbReference type="ARBA" id="ARBA00022679"/>
    </source>
</evidence>
<dbReference type="Pfam" id="PF00512">
    <property type="entry name" value="HisKA"/>
    <property type="match status" value="1"/>
</dbReference>
<dbReference type="PANTHER" id="PTHR43065">
    <property type="entry name" value="SENSOR HISTIDINE KINASE"/>
    <property type="match status" value="1"/>
</dbReference>
<feature type="transmembrane region" description="Helical" evidence="11">
    <location>
        <begin position="9"/>
        <end position="28"/>
    </location>
</feature>
<comment type="subcellular location">
    <subcellularLocation>
        <location evidence="1">Cell membrane</location>
        <topology evidence="1">Multi-pass membrane protein</topology>
    </subcellularLocation>
</comment>
<keyword evidence="2" id="KW-1003">Cell membrane</keyword>
<evidence type="ECO:0000259" key="12">
    <source>
        <dbReference type="PROSITE" id="PS50109"/>
    </source>
</evidence>
<feature type="transmembrane region" description="Helical" evidence="11">
    <location>
        <begin position="161"/>
        <end position="182"/>
    </location>
</feature>
<dbReference type="SMART" id="SM00387">
    <property type="entry name" value="HATPase_c"/>
    <property type="match status" value="1"/>
</dbReference>
<feature type="transmembrane region" description="Helical" evidence="11">
    <location>
        <begin position="134"/>
        <end position="155"/>
    </location>
</feature>
<protein>
    <submittedName>
        <fullName evidence="13">Sensor histidine kinase RcsC</fullName>
        <ecNumber evidence="13">2.7.13.3</ecNumber>
    </submittedName>
</protein>
<dbReference type="Proteomes" id="UP000693672">
    <property type="component" value="Unassembled WGS sequence"/>
</dbReference>
<name>A0A916K869_9BACL</name>